<dbReference type="GO" id="GO:0005739">
    <property type="term" value="C:mitochondrion"/>
    <property type="evidence" value="ECO:0007669"/>
    <property type="project" value="TreeGrafter"/>
</dbReference>
<dbReference type="RefSeq" id="XP_022517257.1">
    <property type="nucleotide sequence ID" value="XM_022650643.1"/>
</dbReference>
<evidence type="ECO:0000313" key="2">
    <source>
        <dbReference type="EMBL" id="OAG45305.1"/>
    </source>
</evidence>
<dbReference type="EMBL" id="LVKK01000002">
    <property type="protein sequence ID" value="OAG45305.1"/>
    <property type="molecule type" value="Genomic_DNA"/>
</dbReference>
<dbReference type="InterPro" id="IPR051035">
    <property type="entry name" value="Mito_inheritance_9"/>
</dbReference>
<keyword evidence="3" id="KW-1185">Reference proteome</keyword>
<evidence type="ECO:0008006" key="4">
    <source>
        <dbReference type="Google" id="ProtNLM"/>
    </source>
</evidence>
<dbReference type="OrthoDB" id="2968323at2759"/>
<dbReference type="AlphaFoldDB" id="A0A177FM17"/>
<evidence type="ECO:0000313" key="3">
    <source>
        <dbReference type="Proteomes" id="UP000077002"/>
    </source>
</evidence>
<comment type="caution">
    <text evidence="2">The sequence shown here is derived from an EMBL/GenBank/DDBJ whole genome shotgun (WGS) entry which is preliminary data.</text>
</comment>
<name>A0A177FM17_9EURO</name>
<proteinExistence type="predicted"/>
<gene>
    <name evidence="2" type="ORF">AYO21_00653</name>
</gene>
<evidence type="ECO:0000256" key="1">
    <source>
        <dbReference type="SAM" id="MobiDB-lite"/>
    </source>
</evidence>
<reference evidence="2 3" key="1">
    <citation type="submission" date="2016-03" db="EMBL/GenBank/DDBJ databases">
        <title>Draft genome sequence of the Fonsecaea monophora CBS 269.37.</title>
        <authorList>
            <person name="Bombassaro A."/>
            <person name="Vinicius W.A."/>
            <person name="De Hoog S."/>
            <person name="Sun J."/>
            <person name="Souza E.M."/>
            <person name="Raittz R.T."/>
            <person name="Costa F."/>
            <person name="Leao A.C."/>
            <person name="Tadra-Sfeir M.Z."/>
            <person name="Baura V."/>
            <person name="Balsanelli E."/>
            <person name="Pedrosa F.O."/>
            <person name="Moreno L.F."/>
            <person name="Steffens M.B."/>
            <person name="Xi L."/>
            <person name="Bocca A.L."/>
            <person name="Felipe M.S."/>
            <person name="Teixeira M."/>
            <person name="Telles Filho F.Q."/>
            <person name="Azevedo C.M."/>
            <person name="Gomes R."/>
            <person name="Vicente V.A."/>
        </authorList>
    </citation>
    <scope>NUCLEOTIDE SEQUENCE [LARGE SCALE GENOMIC DNA]</scope>
    <source>
        <strain evidence="2 3">CBS 269.37</strain>
    </source>
</reference>
<dbReference type="PANTHER" id="PTHR36091">
    <property type="entry name" value="ALTERED INHERITANCE OF MITOCHONDRIA PROTEIN 9, MITOCHONDRIAL"/>
    <property type="match status" value="1"/>
</dbReference>
<dbReference type="SUPFAM" id="SSF56112">
    <property type="entry name" value="Protein kinase-like (PK-like)"/>
    <property type="match status" value="1"/>
</dbReference>
<dbReference type="PANTHER" id="PTHR36091:SF2">
    <property type="entry name" value="AMINOGLYCOSIDE PHOSPHOTRANSFERASE DOMAIN-CONTAINING PROTEIN"/>
    <property type="match status" value="1"/>
</dbReference>
<organism evidence="2 3">
    <name type="scientific">Fonsecaea monophora</name>
    <dbReference type="NCBI Taxonomy" id="254056"/>
    <lineage>
        <taxon>Eukaryota</taxon>
        <taxon>Fungi</taxon>
        <taxon>Dikarya</taxon>
        <taxon>Ascomycota</taxon>
        <taxon>Pezizomycotina</taxon>
        <taxon>Eurotiomycetes</taxon>
        <taxon>Chaetothyriomycetidae</taxon>
        <taxon>Chaetothyriales</taxon>
        <taxon>Herpotrichiellaceae</taxon>
        <taxon>Fonsecaea</taxon>
    </lineage>
</organism>
<feature type="compositionally biased region" description="Basic and acidic residues" evidence="1">
    <location>
        <begin position="92"/>
        <end position="103"/>
    </location>
</feature>
<sequence length="115" mass="12649">MKDGFEVLARLPYPSTKPCRLAIASEVATLDLVHAAGVPAPKILYYSTDAQNPVEADSLIMEKLRGRPIGDMYPVLDLKFTKWALGTFNGHGDEANRWRDSPKDPTPPAGSHLFL</sequence>
<dbReference type="GeneID" id="34595835"/>
<accession>A0A177FM17</accession>
<protein>
    <recommendedName>
        <fullName evidence="4">Protein kinase domain-containing protein</fullName>
    </recommendedName>
</protein>
<feature type="region of interest" description="Disordered" evidence="1">
    <location>
        <begin position="92"/>
        <end position="115"/>
    </location>
</feature>
<dbReference type="InterPro" id="IPR011009">
    <property type="entry name" value="Kinase-like_dom_sf"/>
</dbReference>
<dbReference type="Proteomes" id="UP000077002">
    <property type="component" value="Unassembled WGS sequence"/>
</dbReference>